<feature type="transmembrane region" description="Helical" evidence="1">
    <location>
        <begin position="51"/>
        <end position="70"/>
    </location>
</feature>
<evidence type="ECO:0000256" key="1">
    <source>
        <dbReference type="SAM" id="Phobius"/>
    </source>
</evidence>
<comment type="caution">
    <text evidence="2">The sequence shown here is derived from an EMBL/GenBank/DDBJ whole genome shotgun (WGS) entry which is preliminary data.</text>
</comment>
<dbReference type="PANTHER" id="PTHR37544">
    <property type="entry name" value="SPRAY-RELATED"/>
    <property type="match status" value="1"/>
</dbReference>
<name>A0A9P7ZJN8_9HYPO</name>
<dbReference type="GeneID" id="70296966"/>
<sequence>MTRDHPASSQLTSVPKLRGSSNKTRQYLLERLLTRSPEKRTKCTSWKPRSLSWPFFAILVLITLLIAGAIRHLAQRSQKHGGLAISASIEDIPKIAEWSQLYAPTVVAVLYGLIWSWFDLDSQRMQPWFELFKANGAGVAFGFFEHYPRNILALTPIKALRHGHWPVFISSLSTSLVMWAMVPLQSAIFSIQSRNQMTGILLNKQSKLAELPDQLSILNVDTRGRLRGNKITGETVRLSSEIFCSPAKVSRATFDRIINSTNVGKSAHFILNDKGCNATVYPRSSILGQTAGLQGQTSEYDMFYWGSYSSDNFHSLEPTDGGWRWDLASLECPDVKHQFVAAWDRQKKSDDPSITLEHDLSAIWCATSYWKQQVRATVSADKFQLLLDNIVELKPRERLSPKELNSSAYETFFRGDTIAKATPDWTITNFQNHDGWILDLIHQRLSRIIQGPAEYALAVDHLDIEQYSDVDVLTNAYSQAWKRHFALTASQLFRNMSAETEAVIAIEQRRAAIVVSRPLALTVESLLFLVALLTVALAWLCYASPSHLRLNPCSISRISRIVSKSPDVRSLFNSTGTLRTKELIESFQVKRFALRRNDYRGKNRNFAPRGESGREPACLRLGAKVAISLRACATYTFAPKGESSYKPTCLCLGAKVAVSLRAYATYTFAPRGAKVAISLYAYITYTFAPRGKSSRAKVAISLRAYATYTFAPRGKNSRVKVAISLRAYATYIFAPRGKKGLFTRR</sequence>
<keyword evidence="1" id="KW-0812">Transmembrane</keyword>
<keyword evidence="1" id="KW-0472">Membrane</keyword>
<evidence type="ECO:0000313" key="3">
    <source>
        <dbReference type="Proteomes" id="UP000887229"/>
    </source>
</evidence>
<protein>
    <submittedName>
        <fullName evidence="2">Uncharacterized protein</fullName>
    </submittedName>
</protein>
<gene>
    <name evidence="2" type="ORF">F5Z01DRAFT_688976</name>
</gene>
<dbReference type="RefSeq" id="XP_046116841.1">
    <property type="nucleotide sequence ID" value="XM_046266063.1"/>
</dbReference>
<dbReference type="Pfam" id="PF11915">
    <property type="entry name" value="DUF3433"/>
    <property type="match status" value="1"/>
</dbReference>
<dbReference type="Proteomes" id="UP000887229">
    <property type="component" value="Unassembled WGS sequence"/>
</dbReference>
<evidence type="ECO:0000313" key="2">
    <source>
        <dbReference type="EMBL" id="KAG9252917.1"/>
    </source>
</evidence>
<dbReference type="EMBL" id="MU251259">
    <property type="protein sequence ID" value="KAG9252917.1"/>
    <property type="molecule type" value="Genomic_DNA"/>
</dbReference>
<feature type="transmembrane region" description="Helical" evidence="1">
    <location>
        <begin position="165"/>
        <end position="184"/>
    </location>
</feature>
<keyword evidence="3" id="KW-1185">Reference proteome</keyword>
<keyword evidence="1" id="KW-1133">Transmembrane helix</keyword>
<dbReference type="AlphaFoldDB" id="A0A9P7ZJN8"/>
<dbReference type="PANTHER" id="PTHR37544:SF3">
    <property type="entry name" value="SPRAY"/>
    <property type="match status" value="1"/>
</dbReference>
<feature type="transmembrane region" description="Helical" evidence="1">
    <location>
        <begin position="101"/>
        <end position="118"/>
    </location>
</feature>
<accession>A0A9P7ZJN8</accession>
<dbReference type="InterPro" id="IPR021840">
    <property type="entry name" value="DUF3433"/>
</dbReference>
<reference evidence="2" key="1">
    <citation type="journal article" date="2021" name="IMA Fungus">
        <title>Genomic characterization of three marine fungi, including Emericellopsis atlantica sp. nov. with signatures of a generalist lifestyle and marine biomass degradation.</title>
        <authorList>
            <person name="Hagestad O.C."/>
            <person name="Hou L."/>
            <person name="Andersen J.H."/>
            <person name="Hansen E.H."/>
            <person name="Altermark B."/>
            <person name="Li C."/>
            <person name="Kuhnert E."/>
            <person name="Cox R.J."/>
            <person name="Crous P.W."/>
            <person name="Spatafora J.W."/>
            <person name="Lail K."/>
            <person name="Amirebrahimi M."/>
            <person name="Lipzen A."/>
            <person name="Pangilinan J."/>
            <person name="Andreopoulos W."/>
            <person name="Hayes R.D."/>
            <person name="Ng V."/>
            <person name="Grigoriev I.V."/>
            <person name="Jackson S.A."/>
            <person name="Sutton T.D.S."/>
            <person name="Dobson A.D.W."/>
            <person name="Rama T."/>
        </authorList>
    </citation>
    <scope>NUCLEOTIDE SEQUENCE</scope>
    <source>
        <strain evidence="2">TS7</strain>
    </source>
</reference>
<proteinExistence type="predicted"/>
<dbReference type="OrthoDB" id="3248909at2759"/>
<organism evidence="2 3">
    <name type="scientific">Emericellopsis atlantica</name>
    <dbReference type="NCBI Taxonomy" id="2614577"/>
    <lineage>
        <taxon>Eukaryota</taxon>
        <taxon>Fungi</taxon>
        <taxon>Dikarya</taxon>
        <taxon>Ascomycota</taxon>
        <taxon>Pezizomycotina</taxon>
        <taxon>Sordariomycetes</taxon>
        <taxon>Hypocreomycetidae</taxon>
        <taxon>Hypocreales</taxon>
        <taxon>Bionectriaceae</taxon>
        <taxon>Emericellopsis</taxon>
    </lineage>
</organism>